<dbReference type="Proteomes" id="UP001432168">
    <property type="component" value="Chromosome"/>
</dbReference>
<evidence type="ECO:0000313" key="2">
    <source>
        <dbReference type="Proteomes" id="UP001432168"/>
    </source>
</evidence>
<reference evidence="1" key="1">
    <citation type="submission" date="2022-10" db="EMBL/GenBank/DDBJ databases">
        <title>The complete genomes of actinobacterial strains from the NBC collection.</title>
        <authorList>
            <person name="Joergensen T.S."/>
            <person name="Alvarez Arevalo M."/>
            <person name="Sterndorff E.B."/>
            <person name="Faurdal D."/>
            <person name="Vuksanovic O."/>
            <person name="Mourched A.-S."/>
            <person name="Charusanti P."/>
            <person name="Shaw S."/>
            <person name="Blin K."/>
            <person name="Weber T."/>
        </authorList>
    </citation>
    <scope>NUCLEOTIDE SEQUENCE</scope>
    <source>
        <strain evidence="1">NBC_00686</strain>
    </source>
</reference>
<gene>
    <name evidence="1" type="ORF">OG929_32880</name>
</gene>
<proteinExistence type="predicted"/>
<dbReference type="EMBL" id="CP109011">
    <property type="protein sequence ID" value="WUT46807.1"/>
    <property type="molecule type" value="Genomic_DNA"/>
</dbReference>
<evidence type="ECO:0000313" key="1">
    <source>
        <dbReference type="EMBL" id="WUT46807.1"/>
    </source>
</evidence>
<sequence>MCDAARRAPPAALLAEVGPDAGRAVVTVERAGHRDGLHTVDELSRPLRAGIVSLDARRPGGLQRAVPH</sequence>
<keyword evidence="2" id="KW-1185">Reference proteome</keyword>
<accession>A0ABZ1X5B0</accession>
<protein>
    <submittedName>
        <fullName evidence="1">Uncharacterized protein</fullName>
    </submittedName>
</protein>
<organism evidence="1 2">
    <name type="scientific">Streptomyces pseudovenezuelae</name>
    <dbReference type="NCBI Taxonomy" id="67350"/>
    <lineage>
        <taxon>Bacteria</taxon>
        <taxon>Bacillati</taxon>
        <taxon>Actinomycetota</taxon>
        <taxon>Actinomycetes</taxon>
        <taxon>Kitasatosporales</taxon>
        <taxon>Streptomycetaceae</taxon>
        <taxon>Streptomyces</taxon>
        <taxon>Streptomyces aurantiacus group</taxon>
    </lineage>
</organism>
<dbReference type="RefSeq" id="WP_329268330.1">
    <property type="nucleotide sequence ID" value="NZ_CP109011.1"/>
</dbReference>
<name>A0ABZ1X5B0_9ACTN</name>